<reference evidence="3" key="2">
    <citation type="submission" date="2017-12" db="EMBL/GenBank/DDBJ databases">
        <title>Genome sequence of the Bar-tailed Godwit (Limosa lapponica baueri).</title>
        <authorList>
            <person name="Lima N.C.B."/>
            <person name="Parody-Merino A.M."/>
            <person name="Battley P.F."/>
            <person name="Fidler A.E."/>
            <person name="Prosdocimi F."/>
        </authorList>
    </citation>
    <scope>NUCLEOTIDE SEQUENCE [LARGE SCALE GENOMIC DNA]</scope>
</reference>
<evidence type="ECO:0000313" key="3">
    <source>
        <dbReference type="Proteomes" id="UP000233556"/>
    </source>
</evidence>
<protein>
    <submittedName>
        <fullName evidence="2">Ubiquitin carboxyl-terminal hydrolase 4</fullName>
    </submittedName>
</protein>
<accession>A0A2I0UGJ6</accession>
<evidence type="ECO:0000313" key="2">
    <source>
        <dbReference type="EMBL" id="PKU45167.1"/>
    </source>
</evidence>
<evidence type="ECO:0000256" key="1">
    <source>
        <dbReference type="SAM" id="MobiDB-lite"/>
    </source>
</evidence>
<dbReference type="EMBL" id="KZ505776">
    <property type="protein sequence ID" value="PKU45167.1"/>
    <property type="molecule type" value="Genomic_DNA"/>
</dbReference>
<dbReference type="AlphaFoldDB" id="A0A2I0UGJ6"/>
<name>A0A2I0UGJ6_LIMLA</name>
<sequence length="131" mass="14557">MVWDFSSEQLQDPDEAMEHLEGKCCGYCREAQLTALCWALTSIYQTVPNIMQHSQGKEMETRPTDTVATPTPVAGSAAEPEIQPMPVSVAPVQKKKAVHLVKDDDEPGPSREREEEAEPEMITRCLSLSEL</sequence>
<gene>
    <name evidence="2" type="ORF">llap_4537</name>
</gene>
<keyword evidence="2" id="KW-0378">Hydrolase</keyword>
<organism evidence="2 3">
    <name type="scientific">Limosa lapponica baueri</name>
    <dbReference type="NCBI Taxonomy" id="1758121"/>
    <lineage>
        <taxon>Eukaryota</taxon>
        <taxon>Metazoa</taxon>
        <taxon>Chordata</taxon>
        <taxon>Craniata</taxon>
        <taxon>Vertebrata</taxon>
        <taxon>Euteleostomi</taxon>
        <taxon>Archelosauria</taxon>
        <taxon>Archosauria</taxon>
        <taxon>Dinosauria</taxon>
        <taxon>Saurischia</taxon>
        <taxon>Theropoda</taxon>
        <taxon>Coelurosauria</taxon>
        <taxon>Aves</taxon>
        <taxon>Neognathae</taxon>
        <taxon>Neoaves</taxon>
        <taxon>Charadriiformes</taxon>
        <taxon>Scolopacidae</taxon>
        <taxon>Limosa</taxon>
    </lineage>
</organism>
<reference evidence="3" key="1">
    <citation type="submission" date="2017-11" db="EMBL/GenBank/DDBJ databases">
        <authorList>
            <person name="Lima N.C."/>
            <person name="Parody-Merino A.M."/>
            <person name="Battley P.F."/>
            <person name="Fidler A.E."/>
            <person name="Prosdocimi F."/>
        </authorList>
    </citation>
    <scope>NUCLEOTIDE SEQUENCE [LARGE SCALE GENOMIC DNA]</scope>
</reference>
<dbReference type="Proteomes" id="UP000233556">
    <property type="component" value="Unassembled WGS sequence"/>
</dbReference>
<dbReference type="GO" id="GO:0016787">
    <property type="term" value="F:hydrolase activity"/>
    <property type="evidence" value="ECO:0007669"/>
    <property type="project" value="UniProtKB-KW"/>
</dbReference>
<feature type="region of interest" description="Disordered" evidence="1">
    <location>
        <begin position="54"/>
        <end position="131"/>
    </location>
</feature>
<dbReference type="OrthoDB" id="9398059at2759"/>
<feature type="compositionally biased region" description="Low complexity" evidence="1">
    <location>
        <begin position="64"/>
        <end position="74"/>
    </location>
</feature>
<keyword evidence="3" id="KW-1185">Reference proteome</keyword>
<proteinExistence type="predicted"/>